<evidence type="ECO:0000313" key="3">
    <source>
        <dbReference type="Proteomes" id="UP001221142"/>
    </source>
</evidence>
<dbReference type="EMBL" id="JARKIF010000084">
    <property type="protein sequence ID" value="KAJ7604984.1"/>
    <property type="molecule type" value="Genomic_DNA"/>
</dbReference>
<dbReference type="Proteomes" id="UP001221142">
    <property type="component" value="Unassembled WGS sequence"/>
</dbReference>
<reference evidence="2" key="1">
    <citation type="submission" date="2023-03" db="EMBL/GenBank/DDBJ databases">
        <title>Massive genome expansion in bonnet fungi (Mycena s.s.) driven by repeated elements and novel gene families across ecological guilds.</title>
        <authorList>
            <consortium name="Lawrence Berkeley National Laboratory"/>
            <person name="Harder C.B."/>
            <person name="Miyauchi S."/>
            <person name="Viragh M."/>
            <person name="Kuo A."/>
            <person name="Thoen E."/>
            <person name="Andreopoulos B."/>
            <person name="Lu D."/>
            <person name="Skrede I."/>
            <person name="Drula E."/>
            <person name="Henrissat B."/>
            <person name="Morin E."/>
            <person name="Kohler A."/>
            <person name="Barry K."/>
            <person name="LaButti K."/>
            <person name="Morin E."/>
            <person name="Salamov A."/>
            <person name="Lipzen A."/>
            <person name="Mereny Z."/>
            <person name="Hegedus B."/>
            <person name="Baldrian P."/>
            <person name="Stursova M."/>
            <person name="Weitz H."/>
            <person name="Taylor A."/>
            <person name="Grigoriev I.V."/>
            <person name="Nagy L.G."/>
            <person name="Martin F."/>
            <person name="Kauserud H."/>
        </authorList>
    </citation>
    <scope>NUCLEOTIDE SEQUENCE</scope>
    <source>
        <strain evidence="2">9284</strain>
    </source>
</reference>
<dbReference type="SUPFAM" id="SSF81383">
    <property type="entry name" value="F-box domain"/>
    <property type="match status" value="1"/>
</dbReference>
<protein>
    <recommendedName>
        <fullName evidence="1">F-box domain-containing protein</fullName>
    </recommendedName>
</protein>
<dbReference type="InterPro" id="IPR036047">
    <property type="entry name" value="F-box-like_dom_sf"/>
</dbReference>
<feature type="domain" description="F-box" evidence="1">
    <location>
        <begin position="49"/>
        <end position="97"/>
    </location>
</feature>
<gene>
    <name evidence="2" type="ORF">FB45DRAFT_1069702</name>
</gene>
<evidence type="ECO:0000259" key="1">
    <source>
        <dbReference type="Pfam" id="PF12937"/>
    </source>
</evidence>
<dbReference type="AlphaFoldDB" id="A0AAD7AZ86"/>
<dbReference type="Gene3D" id="3.80.10.10">
    <property type="entry name" value="Ribonuclease Inhibitor"/>
    <property type="match status" value="1"/>
</dbReference>
<organism evidence="2 3">
    <name type="scientific">Roridomyces roridus</name>
    <dbReference type="NCBI Taxonomy" id="1738132"/>
    <lineage>
        <taxon>Eukaryota</taxon>
        <taxon>Fungi</taxon>
        <taxon>Dikarya</taxon>
        <taxon>Basidiomycota</taxon>
        <taxon>Agaricomycotina</taxon>
        <taxon>Agaricomycetes</taxon>
        <taxon>Agaricomycetidae</taxon>
        <taxon>Agaricales</taxon>
        <taxon>Marasmiineae</taxon>
        <taxon>Mycenaceae</taxon>
        <taxon>Roridomyces</taxon>
    </lineage>
</organism>
<sequence length="405" mass="45367">MASAEELRARIDELSQELERQNRSSKISTLEHQRSVARCQLNGLVDPVARLPLEISSDIFHQCLSSRHDVPTCSTLLRVCHAWNDIALATPSLWNDIVSADVPDAKVADFLQIWLPRSRSLRFTLTFRRIHCPHLDDAIDVLRKHAHRLQTLLAIDMEPTSVTMALHALKSLTMVARVYQCLSFPLSTIVDMLRAAPNLESCHFASLQYHTSPVEVPLTCASLRDLRLSLEPSGYGISSAELLLHLTLPALETLYVSQFNIDETEFLKFLIRSSPPLRLLYLWFQIDRVTVLSPGLVACLQTIPSLTDLELLTPLKCSSHILDTLAATPALLPNLQNITIHGRIRSAEGYPRVVNFLASRRATMRRLRLVGVDEKSFFEAVGPGVREFVDDGIDIVVGLQEDDGM</sequence>
<name>A0AAD7AZ86_9AGAR</name>
<comment type="caution">
    <text evidence="2">The sequence shown here is derived from an EMBL/GenBank/DDBJ whole genome shotgun (WGS) entry which is preliminary data.</text>
</comment>
<dbReference type="SUPFAM" id="SSF52047">
    <property type="entry name" value="RNI-like"/>
    <property type="match status" value="1"/>
</dbReference>
<dbReference type="Gene3D" id="1.20.1280.50">
    <property type="match status" value="1"/>
</dbReference>
<evidence type="ECO:0000313" key="2">
    <source>
        <dbReference type="EMBL" id="KAJ7604984.1"/>
    </source>
</evidence>
<dbReference type="InterPro" id="IPR032675">
    <property type="entry name" value="LRR_dom_sf"/>
</dbReference>
<dbReference type="InterPro" id="IPR001810">
    <property type="entry name" value="F-box_dom"/>
</dbReference>
<accession>A0AAD7AZ86</accession>
<proteinExistence type="predicted"/>
<keyword evidence="3" id="KW-1185">Reference proteome</keyword>
<dbReference type="Pfam" id="PF12937">
    <property type="entry name" value="F-box-like"/>
    <property type="match status" value="1"/>
</dbReference>